<reference evidence="7" key="1">
    <citation type="journal article" date="2014" name="Genome Biol. Evol.">
        <title>Pangenome evidence for extensive interdomain horizontal transfer affecting lineage core and shell genes in uncultured planktonic thaumarchaeota and euryarchaeota.</title>
        <authorList>
            <person name="Deschamps P."/>
            <person name="Zivanovic Y."/>
            <person name="Moreira D."/>
            <person name="Rodriguez-Valera F."/>
            <person name="Lopez-Garcia P."/>
        </authorList>
    </citation>
    <scope>NUCLEOTIDE SEQUENCE</scope>
</reference>
<protein>
    <recommendedName>
        <fullName evidence="5">30S ribosomal protein S7</fullName>
    </recommendedName>
</protein>
<sequence>MNFKVFGKWDSTNLVVRDIGIRAYLNTGGNTVPHSYGKYAKVKFGNSHYSMVERLANKLMVTGHIKDNRTHKKASGRDSGKKQKALKSVRKSLEIIEKKTSENPLQVLIRAVEYSAPIEETTRIRQGGIIAHRPVNVAPIRRVDLALRFLSHGASARSFKSKQSVETSLAAEIIAAGSGDQKCYAVSKRDELERVAASAR</sequence>
<evidence type="ECO:0000256" key="2">
    <source>
        <dbReference type="ARBA" id="ARBA00011458"/>
    </source>
</evidence>
<keyword evidence="3 7" id="KW-0689">Ribosomal protein</keyword>
<evidence type="ECO:0000256" key="4">
    <source>
        <dbReference type="ARBA" id="ARBA00023274"/>
    </source>
</evidence>
<dbReference type="NCBIfam" id="TIGR01028">
    <property type="entry name" value="uS7_euk_arch"/>
    <property type="match status" value="1"/>
</dbReference>
<dbReference type="SUPFAM" id="SSF47973">
    <property type="entry name" value="Ribosomal protein S7"/>
    <property type="match status" value="1"/>
</dbReference>
<evidence type="ECO:0000256" key="1">
    <source>
        <dbReference type="ARBA" id="ARBA00007151"/>
    </source>
</evidence>
<feature type="domain" description="Small ribosomal subunit protein uS7" evidence="6">
    <location>
        <begin position="32"/>
        <end position="200"/>
    </location>
</feature>
<dbReference type="InterPro" id="IPR036823">
    <property type="entry name" value="Ribosomal_uS7_dom_sf"/>
</dbReference>
<dbReference type="InterPro" id="IPR000235">
    <property type="entry name" value="Ribosomal_uS7"/>
</dbReference>
<evidence type="ECO:0000256" key="5">
    <source>
        <dbReference type="NCBIfam" id="TIGR01028"/>
    </source>
</evidence>
<name>A0A075HBN0_9EURY</name>
<dbReference type="GO" id="GO:0006412">
    <property type="term" value="P:translation"/>
    <property type="evidence" value="ECO:0007669"/>
    <property type="project" value="UniProtKB-UniRule"/>
</dbReference>
<keyword evidence="4" id="KW-0687">Ribonucleoprotein</keyword>
<dbReference type="Pfam" id="PF00177">
    <property type="entry name" value="Ribosomal_S7"/>
    <property type="match status" value="1"/>
</dbReference>
<comment type="subunit">
    <text evidence="2">Part of the 30S ribosomal subunit.</text>
</comment>
<dbReference type="PANTHER" id="PTHR11205">
    <property type="entry name" value="RIBOSOMAL PROTEIN S7"/>
    <property type="match status" value="1"/>
</dbReference>
<evidence type="ECO:0000313" key="7">
    <source>
        <dbReference type="EMBL" id="AIF11228.1"/>
    </source>
</evidence>
<gene>
    <name evidence="7" type="primary">RP-S7</name>
    <name evidence="7" type="synonym">rpsG</name>
</gene>
<dbReference type="PIRSF" id="PIRSF002122">
    <property type="entry name" value="RPS7p_RPS7a_RPS5e_RPS7o"/>
    <property type="match status" value="1"/>
</dbReference>
<dbReference type="GO" id="GO:0003735">
    <property type="term" value="F:structural constituent of ribosome"/>
    <property type="evidence" value="ECO:0007669"/>
    <property type="project" value="UniProtKB-UniRule"/>
</dbReference>
<dbReference type="EMBL" id="KF900912">
    <property type="protein sequence ID" value="AIF11228.1"/>
    <property type="molecule type" value="Genomic_DNA"/>
</dbReference>
<accession>A0A075HBN0</accession>
<dbReference type="InterPro" id="IPR023798">
    <property type="entry name" value="Ribosomal_uS7_dom"/>
</dbReference>
<dbReference type="GO" id="GO:0015935">
    <property type="term" value="C:small ribosomal subunit"/>
    <property type="evidence" value="ECO:0007669"/>
    <property type="project" value="UniProtKB-UniRule"/>
</dbReference>
<dbReference type="AlphaFoldDB" id="A0A075HBN0"/>
<comment type="similarity">
    <text evidence="1">Belongs to the universal ribosomal protein uS7 family.</text>
</comment>
<organism evidence="7">
    <name type="scientific">uncultured marine group II/III euryarchaeote KM3_51_D01</name>
    <dbReference type="NCBI Taxonomy" id="1456454"/>
    <lineage>
        <taxon>Archaea</taxon>
        <taxon>Methanobacteriati</taxon>
        <taxon>Methanobacteriota</taxon>
        <taxon>environmental samples</taxon>
    </lineage>
</organism>
<dbReference type="InterPro" id="IPR005716">
    <property type="entry name" value="Ribosomal_uS7_euk/arc"/>
</dbReference>
<dbReference type="Gene3D" id="1.10.455.10">
    <property type="entry name" value="Ribosomal protein S7 domain"/>
    <property type="match status" value="1"/>
</dbReference>
<dbReference type="NCBIfam" id="NF003106">
    <property type="entry name" value="PRK04027.1"/>
    <property type="match status" value="1"/>
</dbReference>
<evidence type="ECO:0000256" key="3">
    <source>
        <dbReference type="ARBA" id="ARBA00022980"/>
    </source>
</evidence>
<evidence type="ECO:0000259" key="6">
    <source>
        <dbReference type="Pfam" id="PF00177"/>
    </source>
</evidence>
<proteinExistence type="inferred from homology"/>